<dbReference type="Proteomes" id="UP001642409">
    <property type="component" value="Unassembled WGS sequence"/>
</dbReference>
<dbReference type="InterPro" id="IPR013785">
    <property type="entry name" value="Aldolase_TIM"/>
</dbReference>
<dbReference type="PANTHER" id="PTHR43656">
    <property type="entry name" value="BINDING OXIDOREDUCTASE, PUTATIVE (AFU_ORTHOLOGUE AFUA_2G08260)-RELATED"/>
    <property type="match status" value="1"/>
</dbReference>
<evidence type="ECO:0000313" key="5">
    <source>
        <dbReference type="Proteomes" id="UP001642409"/>
    </source>
</evidence>
<sequence>MFNKYTIANFEVQNRCVRSATATGTCDLVTGIPEQKFYDVYESLARGNVGLIIQEHAFVSLKGHADHKQLGIHQDSMIQYHQLANSKMRAANNNIKICSQLAHAGPNCSNENKIEINISRQSFKDAQYTFTFIGVRQLFCVHVGILRMTLIL</sequence>
<feature type="domain" description="NADH:flavin oxidoreductase/NADH oxidase N-terminal" evidence="3">
    <location>
        <begin position="2"/>
        <end position="117"/>
    </location>
</feature>
<keyword evidence="2" id="KW-0560">Oxidoreductase</keyword>
<keyword evidence="5" id="KW-1185">Reference proteome</keyword>
<dbReference type="SUPFAM" id="SSF51395">
    <property type="entry name" value="FMN-linked oxidoreductases"/>
    <property type="match status" value="1"/>
</dbReference>
<comment type="caution">
    <text evidence="4">The sequence shown here is derived from an EMBL/GenBank/DDBJ whole genome shotgun (WGS) entry which is preliminary data.</text>
</comment>
<reference evidence="4 5" key="1">
    <citation type="submission" date="2024-07" db="EMBL/GenBank/DDBJ databases">
        <authorList>
            <person name="Akdeniz Z."/>
        </authorList>
    </citation>
    <scope>NUCLEOTIDE SEQUENCE [LARGE SCALE GENOMIC DNA]</scope>
</reference>
<name>A0ABP1M671_9EUKA</name>
<evidence type="ECO:0000256" key="1">
    <source>
        <dbReference type="ARBA" id="ARBA00022630"/>
    </source>
</evidence>
<evidence type="ECO:0000259" key="3">
    <source>
        <dbReference type="Pfam" id="PF00724"/>
    </source>
</evidence>
<dbReference type="PANTHER" id="PTHR43656:SF2">
    <property type="entry name" value="BINDING OXIDOREDUCTASE, PUTATIVE (AFU_ORTHOLOGUE AFUA_2G08260)-RELATED"/>
    <property type="match status" value="1"/>
</dbReference>
<gene>
    <name evidence="4" type="ORF">HINF_LOCUS69829</name>
</gene>
<evidence type="ECO:0000313" key="4">
    <source>
        <dbReference type="EMBL" id="CAL6098908.1"/>
    </source>
</evidence>
<evidence type="ECO:0000256" key="2">
    <source>
        <dbReference type="ARBA" id="ARBA00023002"/>
    </source>
</evidence>
<dbReference type="InterPro" id="IPR051799">
    <property type="entry name" value="NADH_flavin_oxidoreductase"/>
</dbReference>
<accession>A0ABP1M671</accession>
<dbReference type="EMBL" id="CAXDID020000514">
    <property type="protein sequence ID" value="CAL6098908.1"/>
    <property type="molecule type" value="Genomic_DNA"/>
</dbReference>
<dbReference type="InterPro" id="IPR001155">
    <property type="entry name" value="OxRdtase_FMN_N"/>
</dbReference>
<dbReference type="Gene3D" id="3.20.20.70">
    <property type="entry name" value="Aldolase class I"/>
    <property type="match status" value="1"/>
</dbReference>
<proteinExistence type="predicted"/>
<keyword evidence="1" id="KW-0285">Flavoprotein</keyword>
<organism evidence="4 5">
    <name type="scientific">Hexamita inflata</name>
    <dbReference type="NCBI Taxonomy" id="28002"/>
    <lineage>
        <taxon>Eukaryota</taxon>
        <taxon>Metamonada</taxon>
        <taxon>Diplomonadida</taxon>
        <taxon>Hexamitidae</taxon>
        <taxon>Hexamitinae</taxon>
        <taxon>Hexamita</taxon>
    </lineage>
</organism>
<protein>
    <submittedName>
        <fullName evidence="4">FAD/FMN_dependent oxidoreductase</fullName>
    </submittedName>
</protein>
<dbReference type="Pfam" id="PF00724">
    <property type="entry name" value="Oxidored_FMN"/>
    <property type="match status" value="1"/>
</dbReference>